<protein>
    <submittedName>
        <fullName evidence="2">Uncharacterized protein</fullName>
    </submittedName>
</protein>
<name>A0A0Q3MET6_AMAAE</name>
<proteinExistence type="predicted"/>
<accession>A0A0Q3MET6</accession>
<organism evidence="2 3">
    <name type="scientific">Amazona aestiva</name>
    <name type="common">Blue-fronted Amazon parrot</name>
    <dbReference type="NCBI Taxonomy" id="12930"/>
    <lineage>
        <taxon>Eukaryota</taxon>
        <taxon>Metazoa</taxon>
        <taxon>Chordata</taxon>
        <taxon>Craniata</taxon>
        <taxon>Vertebrata</taxon>
        <taxon>Euteleostomi</taxon>
        <taxon>Archelosauria</taxon>
        <taxon>Archosauria</taxon>
        <taxon>Dinosauria</taxon>
        <taxon>Saurischia</taxon>
        <taxon>Theropoda</taxon>
        <taxon>Coelurosauria</taxon>
        <taxon>Aves</taxon>
        <taxon>Neognathae</taxon>
        <taxon>Neoaves</taxon>
        <taxon>Telluraves</taxon>
        <taxon>Australaves</taxon>
        <taxon>Psittaciformes</taxon>
        <taxon>Psittacidae</taxon>
        <taxon>Amazona</taxon>
    </lineage>
</organism>
<evidence type="ECO:0000313" key="3">
    <source>
        <dbReference type="Proteomes" id="UP000051836"/>
    </source>
</evidence>
<gene>
    <name evidence="2" type="ORF">AAES_88546</name>
</gene>
<sequence>MQQHQEDLSIQLSAPTPPPEETEVNPRETEMPFQHSSGQETLESPITESKVEQELGQPANVDEAPQHVPAPAPPTPQRQERDVRIVPIVRNPPFLDMAMKIKLECHIVKMKIQKQYGLQIEYPGM</sequence>
<evidence type="ECO:0000256" key="1">
    <source>
        <dbReference type="SAM" id="MobiDB-lite"/>
    </source>
</evidence>
<comment type="caution">
    <text evidence="2">The sequence shown here is derived from an EMBL/GenBank/DDBJ whole genome shotgun (WGS) entry which is preliminary data.</text>
</comment>
<dbReference type="EMBL" id="LMAW01002503">
    <property type="protein sequence ID" value="KQK80872.1"/>
    <property type="molecule type" value="Genomic_DNA"/>
</dbReference>
<feature type="compositionally biased region" description="Polar residues" evidence="1">
    <location>
        <begin position="34"/>
        <end position="47"/>
    </location>
</feature>
<dbReference type="Proteomes" id="UP000051836">
    <property type="component" value="Unassembled WGS sequence"/>
</dbReference>
<keyword evidence="3" id="KW-1185">Reference proteome</keyword>
<feature type="region of interest" description="Disordered" evidence="1">
    <location>
        <begin position="1"/>
        <end position="85"/>
    </location>
</feature>
<dbReference type="AlphaFoldDB" id="A0A0Q3MET6"/>
<evidence type="ECO:0000313" key="2">
    <source>
        <dbReference type="EMBL" id="KQK80872.1"/>
    </source>
</evidence>
<reference evidence="2 3" key="1">
    <citation type="submission" date="2015-10" db="EMBL/GenBank/DDBJ databases">
        <authorList>
            <person name="Gilbert D.G."/>
        </authorList>
    </citation>
    <scope>NUCLEOTIDE SEQUENCE [LARGE SCALE GENOMIC DNA]</scope>
    <source>
        <strain evidence="2">FVVF132</strain>
    </source>
</reference>
<dbReference type="OrthoDB" id="10661482at2759"/>